<dbReference type="AlphaFoldDB" id="A0A344LHE2"/>
<dbReference type="GO" id="GO:0009061">
    <property type="term" value="P:anaerobic respiration"/>
    <property type="evidence" value="ECO:0007669"/>
    <property type="project" value="TreeGrafter"/>
</dbReference>
<evidence type="ECO:0000259" key="7">
    <source>
        <dbReference type="Pfam" id="PF00384"/>
    </source>
</evidence>
<evidence type="ECO:0000313" key="10">
    <source>
        <dbReference type="EMBL" id="AXB47466.1"/>
    </source>
</evidence>
<evidence type="ECO:0000259" key="8">
    <source>
        <dbReference type="Pfam" id="PF01568"/>
    </source>
</evidence>
<evidence type="ECO:0000256" key="1">
    <source>
        <dbReference type="ARBA" id="ARBA00001942"/>
    </source>
</evidence>
<gene>
    <name evidence="10" type="ORF">A4R43_37580</name>
</gene>
<evidence type="ECO:0000256" key="2">
    <source>
        <dbReference type="ARBA" id="ARBA00010312"/>
    </source>
</evidence>
<dbReference type="RefSeq" id="WP_113696523.1">
    <property type="nucleotide sequence ID" value="NZ_CP015163.1"/>
</dbReference>
<accession>A0A344LHE2</accession>
<keyword evidence="3" id="KW-0500">Molybdenum</keyword>
<dbReference type="GO" id="GO:0009055">
    <property type="term" value="F:electron transfer activity"/>
    <property type="evidence" value="ECO:0007669"/>
    <property type="project" value="TreeGrafter"/>
</dbReference>
<dbReference type="InterPro" id="IPR050612">
    <property type="entry name" value="Prok_Mopterin_Oxidored"/>
</dbReference>
<dbReference type="Gene3D" id="3.40.50.740">
    <property type="match status" value="1"/>
</dbReference>
<dbReference type="PANTHER" id="PTHR43742">
    <property type="entry name" value="TRIMETHYLAMINE-N-OXIDE REDUCTASE"/>
    <property type="match status" value="1"/>
</dbReference>
<evidence type="ECO:0000256" key="5">
    <source>
        <dbReference type="ARBA" id="ARBA00023002"/>
    </source>
</evidence>
<dbReference type="InterPro" id="IPR009010">
    <property type="entry name" value="Asp_de-COase-like_dom_sf"/>
</dbReference>
<dbReference type="Gene3D" id="3.90.55.10">
    <property type="entry name" value="Dimethylsulfoxide Reductase, domain 3"/>
    <property type="match status" value="1"/>
</dbReference>
<dbReference type="GO" id="GO:0030151">
    <property type="term" value="F:molybdenum ion binding"/>
    <property type="evidence" value="ECO:0007669"/>
    <property type="project" value="TreeGrafter"/>
</dbReference>
<dbReference type="InterPro" id="IPR006656">
    <property type="entry name" value="Mopterin_OxRdtase"/>
</dbReference>
<protein>
    <submittedName>
        <fullName evidence="10">Molybdopterin oxidoreductase</fullName>
    </submittedName>
</protein>
<feature type="compositionally biased region" description="Basic and acidic residues" evidence="6">
    <location>
        <begin position="632"/>
        <end position="641"/>
    </location>
</feature>
<dbReference type="EMBL" id="CP015163">
    <property type="protein sequence ID" value="AXB47466.1"/>
    <property type="molecule type" value="Genomic_DNA"/>
</dbReference>
<feature type="domain" description="Molybdopterin oxidoreductase" evidence="7">
    <location>
        <begin position="49"/>
        <end position="500"/>
    </location>
</feature>
<keyword evidence="5" id="KW-0560">Oxidoreductase</keyword>
<dbReference type="PANTHER" id="PTHR43742:SF10">
    <property type="entry name" value="TRIMETHYLAMINE-N-OXIDE REDUCTASE 2"/>
    <property type="match status" value="1"/>
</dbReference>
<keyword evidence="4" id="KW-0479">Metal-binding</keyword>
<dbReference type="SUPFAM" id="SSF53706">
    <property type="entry name" value="Formate dehydrogenase/DMSO reductase, domains 1-3"/>
    <property type="match status" value="1"/>
</dbReference>
<evidence type="ECO:0000256" key="4">
    <source>
        <dbReference type="ARBA" id="ARBA00022723"/>
    </source>
</evidence>
<dbReference type="Pfam" id="PF01568">
    <property type="entry name" value="Molydop_binding"/>
    <property type="match status" value="1"/>
</dbReference>
<evidence type="ECO:0000256" key="3">
    <source>
        <dbReference type="ARBA" id="ARBA00022505"/>
    </source>
</evidence>
<dbReference type="SUPFAM" id="SSF50692">
    <property type="entry name" value="ADC-like"/>
    <property type="match status" value="1"/>
</dbReference>
<dbReference type="GO" id="GO:0043546">
    <property type="term" value="F:molybdopterin cofactor binding"/>
    <property type="evidence" value="ECO:0007669"/>
    <property type="project" value="InterPro"/>
</dbReference>
<dbReference type="InterPro" id="IPR041460">
    <property type="entry name" value="Molybdopterin_N"/>
</dbReference>
<name>A0A344LHE2_9PSEU</name>
<comment type="similarity">
    <text evidence="2">Belongs to the prokaryotic molybdopterin-containing oxidoreductase family.</text>
</comment>
<dbReference type="InterPro" id="IPR006657">
    <property type="entry name" value="MoPterin_dinucl-bd_dom"/>
</dbReference>
<proteinExistence type="inferred from homology"/>
<reference evidence="10 11" key="1">
    <citation type="submission" date="2016-04" db="EMBL/GenBank/DDBJ databases">
        <title>Complete genome sequence and analysis of deep-sea sediment isolate, Amycolatopsis sp. WP1.</title>
        <authorList>
            <person name="Wang H."/>
            <person name="Chen S."/>
            <person name="Wu Q."/>
        </authorList>
    </citation>
    <scope>NUCLEOTIDE SEQUENCE [LARGE SCALE GENOMIC DNA]</scope>
    <source>
        <strain evidence="10 11">WP1</strain>
    </source>
</reference>
<feature type="domain" description="Molybdopterin oxidoreductase N-terminal" evidence="9">
    <location>
        <begin position="5"/>
        <end position="45"/>
    </location>
</feature>
<dbReference type="GO" id="GO:0016491">
    <property type="term" value="F:oxidoreductase activity"/>
    <property type="evidence" value="ECO:0007669"/>
    <property type="project" value="UniProtKB-KW"/>
</dbReference>
<dbReference type="Gene3D" id="3.40.228.10">
    <property type="entry name" value="Dimethylsulfoxide Reductase, domain 2"/>
    <property type="match status" value="1"/>
</dbReference>
<organism evidence="10 11">
    <name type="scientific">Amycolatopsis albispora</name>
    <dbReference type="NCBI Taxonomy" id="1804986"/>
    <lineage>
        <taxon>Bacteria</taxon>
        <taxon>Bacillati</taxon>
        <taxon>Actinomycetota</taxon>
        <taxon>Actinomycetes</taxon>
        <taxon>Pseudonocardiales</taxon>
        <taxon>Pseudonocardiaceae</taxon>
        <taxon>Amycolatopsis</taxon>
    </lineage>
</organism>
<dbReference type="Pfam" id="PF18364">
    <property type="entry name" value="Molybdopterin_N"/>
    <property type="match status" value="1"/>
</dbReference>
<keyword evidence="11" id="KW-1185">Reference proteome</keyword>
<dbReference type="GO" id="GO:0030288">
    <property type="term" value="C:outer membrane-bounded periplasmic space"/>
    <property type="evidence" value="ECO:0007669"/>
    <property type="project" value="TreeGrafter"/>
</dbReference>
<evidence type="ECO:0000259" key="9">
    <source>
        <dbReference type="Pfam" id="PF18364"/>
    </source>
</evidence>
<dbReference type="Gene3D" id="2.40.40.20">
    <property type="match status" value="1"/>
</dbReference>
<sequence length="749" mass="81686">MSRPHLTHWGAFQARSDGTRLTDVQPFPGDPEPNQLIHNVASAQHHPTRVDRPYVRAGWLERGPGPAPGRGSEPFVPLDWAEAEELLGAELRRVYHDHGARKVFGGSYGWGSAGRFHHAQSQVHRFLNTLGGYVRSFGTYSYGTSEALLPHILGDAWAVIRGSTSWEQIERHTDLVVAFGGISAKNAMMSSGGVARHRIRGRLARARAAGTRFVSISPIADDTPPEAEAEWLAPRPGTDAALMLALAHVLITEELADHTFLDRYTVGYHKFAADVIGQGRTPEWAAARTGLPAARIRELAREMAAGRTMISVSWSLQRARFGEQPLWLGVVLAAMLGQIGLPGGGFGHGYGSSAYPGEGGSAISLPALPQGHNPVREFIPVARISDMLLNPGAPYEFNGQRLSYPDIRLVYWCGGNPFHHHQDLARLREAFTRPETIVVHDPFWTATARHADFVLPSTMTVERDDFGMGNADAELWAMPALTAPHAQARDDYTIFSALAARFGVEREFTEGRDARAWLEHLYSTWRKDLPDFETFFANGVAELPVRPADQVLLADFRADPEASPLPTPSGRIEIHSATIEGFGYQDCPGHPVWLDPGPEPEDRPLYLLANQPKSRLHSQHDVGAHSRATKHRDREPLRMHPGDAAARGLGDGDIVLVRGERGACLAAVRISDALRPGVVQLSTGAWYDPDPADPAFCRHGNPNVLFADLPTSNLAQGCAGAHTRVEVTAYDGELPPLSVLAPPPSQSDA</sequence>
<dbReference type="Proteomes" id="UP000250434">
    <property type="component" value="Chromosome"/>
</dbReference>
<dbReference type="KEGG" id="aab:A4R43_37580"/>
<feature type="domain" description="Molybdopterin dinucleotide-binding" evidence="8">
    <location>
        <begin position="605"/>
        <end position="719"/>
    </location>
</feature>
<feature type="region of interest" description="Disordered" evidence="6">
    <location>
        <begin position="615"/>
        <end position="645"/>
    </location>
</feature>
<dbReference type="OrthoDB" id="7376058at2"/>
<dbReference type="Pfam" id="PF00384">
    <property type="entry name" value="Molybdopterin"/>
    <property type="match status" value="1"/>
</dbReference>
<evidence type="ECO:0000256" key="6">
    <source>
        <dbReference type="SAM" id="MobiDB-lite"/>
    </source>
</evidence>
<evidence type="ECO:0000313" key="11">
    <source>
        <dbReference type="Proteomes" id="UP000250434"/>
    </source>
</evidence>
<comment type="cofactor">
    <cofactor evidence="1">
        <name>Mo-bis(molybdopterin guanine dinucleotide)</name>
        <dbReference type="ChEBI" id="CHEBI:60539"/>
    </cofactor>
</comment>